<dbReference type="GO" id="GO:0016887">
    <property type="term" value="F:ATP hydrolysis activity"/>
    <property type="evidence" value="ECO:0007669"/>
    <property type="project" value="TreeGrafter"/>
</dbReference>
<name>A0A9D1L2R1_9FIRM</name>
<accession>A0A9D1L2R1</accession>
<dbReference type="GO" id="GO:0009898">
    <property type="term" value="C:cytoplasmic side of plasma membrane"/>
    <property type="evidence" value="ECO:0007669"/>
    <property type="project" value="TreeGrafter"/>
</dbReference>
<evidence type="ECO:0000313" key="2">
    <source>
        <dbReference type="EMBL" id="HIU21128.1"/>
    </source>
</evidence>
<dbReference type="InterPro" id="IPR027417">
    <property type="entry name" value="P-loop_NTPase"/>
</dbReference>
<feature type="domain" description="ArsA/GET3 Anion-transporting ATPase-like" evidence="1">
    <location>
        <begin position="6"/>
        <end position="139"/>
    </location>
</feature>
<dbReference type="PIRSF" id="PIRSF005647">
    <property type="entry name" value="CooC"/>
    <property type="match status" value="1"/>
</dbReference>
<dbReference type="EMBL" id="DVMN01000048">
    <property type="protein sequence ID" value="HIU21128.1"/>
    <property type="molecule type" value="Genomic_DNA"/>
</dbReference>
<protein>
    <submittedName>
        <fullName evidence="2">AAA family ATPase</fullName>
    </submittedName>
</protein>
<dbReference type="Proteomes" id="UP000824088">
    <property type="component" value="Unassembled WGS sequence"/>
</dbReference>
<proteinExistence type="predicted"/>
<evidence type="ECO:0000259" key="1">
    <source>
        <dbReference type="Pfam" id="PF02374"/>
    </source>
</evidence>
<dbReference type="AlphaFoldDB" id="A0A9D1L2R1"/>
<dbReference type="InterPro" id="IPR050625">
    <property type="entry name" value="ParA/MinD_ATPase"/>
</dbReference>
<reference evidence="2" key="1">
    <citation type="submission" date="2020-10" db="EMBL/GenBank/DDBJ databases">
        <authorList>
            <person name="Gilroy R."/>
        </authorList>
    </citation>
    <scope>NUCLEOTIDE SEQUENCE</scope>
    <source>
        <strain evidence="2">1063</strain>
    </source>
</reference>
<dbReference type="InterPro" id="IPR014433">
    <property type="entry name" value="CooC"/>
</dbReference>
<dbReference type="GO" id="GO:0005524">
    <property type="term" value="F:ATP binding"/>
    <property type="evidence" value="ECO:0007669"/>
    <property type="project" value="TreeGrafter"/>
</dbReference>
<dbReference type="PANTHER" id="PTHR43384:SF7">
    <property type="entry name" value="CARBON-MONOXIDE DEHYDROGENASE ACCESSORY PROTEIN"/>
    <property type="match status" value="1"/>
</dbReference>
<dbReference type="Pfam" id="PF02374">
    <property type="entry name" value="ArsA_ATPase"/>
    <property type="match status" value="1"/>
</dbReference>
<evidence type="ECO:0000313" key="3">
    <source>
        <dbReference type="Proteomes" id="UP000824088"/>
    </source>
</evidence>
<reference evidence="2" key="2">
    <citation type="journal article" date="2021" name="PeerJ">
        <title>Extensive microbial diversity within the chicken gut microbiome revealed by metagenomics and culture.</title>
        <authorList>
            <person name="Gilroy R."/>
            <person name="Ravi A."/>
            <person name="Getino M."/>
            <person name="Pursley I."/>
            <person name="Horton D.L."/>
            <person name="Alikhan N.F."/>
            <person name="Baker D."/>
            <person name="Gharbi K."/>
            <person name="Hall N."/>
            <person name="Watson M."/>
            <person name="Adriaenssens E.M."/>
            <person name="Foster-Nyarko E."/>
            <person name="Jarju S."/>
            <person name="Secka A."/>
            <person name="Antonio M."/>
            <person name="Oren A."/>
            <person name="Chaudhuri R.R."/>
            <person name="La Ragione R."/>
            <person name="Hildebrand F."/>
            <person name="Pallen M.J."/>
        </authorList>
    </citation>
    <scope>NUCLEOTIDE SEQUENCE</scope>
    <source>
        <strain evidence="2">1063</strain>
    </source>
</reference>
<dbReference type="InterPro" id="IPR025723">
    <property type="entry name" value="ArsA/GET3_ATPase-like"/>
</dbReference>
<dbReference type="SUPFAM" id="SSF52540">
    <property type="entry name" value="P-loop containing nucleoside triphosphate hydrolases"/>
    <property type="match status" value="1"/>
</dbReference>
<organism evidence="2 3">
    <name type="scientific">Candidatus Limadaptatus stercorigallinarum</name>
    <dbReference type="NCBI Taxonomy" id="2840845"/>
    <lineage>
        <taxon>Bacteria</taxon>
        <taxon>Bacillati</taxon>
        <taxon>Bacillota</taxon>
        <taxon>Clostridia</taxon>
        <taxon>Eubacteriales</taxon>
        <taxon>Candidatus Limadaptatus</taxon>
    </lineage>
</organism>
<dbReference type="GO" id="GO:0005829">
    <property type="term" value="C:cytosol"/>
    <property type="evidence" value="ECO:0007669"/>
    <property type="project" value="TreeGrafter"/>
</dbReference>
<dbReference type="PANTHER" id="PTHR43384">
    <property type="entry name" value="SEPTUM SITE-DETERMINING PROTEIN MIND HOMOLOG, CHLOROPLASTIC-RELATED"/>
    <property type="match status" value="1"/>
</dbReference>
<gene>
    <name evidence="2" type="ORF">IAD51_02660</name>
</gene>
<sequence length="254" mass="27446">MKENAKIITVAGKGGVGKTSVSAAMVKIIAEAYPDKRLLAIDADPATGLSTALGVEVRATIDDIRRSIVETLDEGDTRTAIELLGDARYKIFDAMTETDKFAFIAVGRPESAGCYCKINSYLKEVISLVSGDFDYVVIDGEAGVEQINRRVMEKVTHLILVTDPSKKGRQVIASVKEVADRLMSPEKTGVVVNRILDDEQKKYLDLGGLTAYAYIGSDPNVSRFDTEGRSLMELPDDSEIVAGARRALEAAGIL</sequence>
<dbReference type="Gene3D" id="3.40.50.300">
    <property type="entry name" value="P-loop containing nucleotide triphosphate hydrolases"/>
    <property type="match status" value="1"/>
</dbReference>
<dbReference type="GO" id="GO:0051782">
    <property type="term" value="P:negative regulation of cell division"/>
    <property type="evidence" value="ECO:0007669"/>
    <property type="project" value="TreeGrafter"/>
</dbReference>
<comment type="caution">
    <text evidence="2">The sequence shown here is derived from an EMBL/GenBank/DDBJ whole genome shotgun (WGS) entry which is preliminary data.</text>
</comment>